<dbReference type="SUPFAM" id="SSF55874">
    <property type="entry name" value="ATPase domain of HSP90 chaperone/DNA topoisomerase II/histidine kinase"/>
    <property type="match status" value="1"/>
</dbReference>
<name>A0A512NPV5_9HYPH</name>
<dbReference type="InterPro" id="IPR011495">
    <property type="entry name" value="Sig_transdc_His_kin_sub2_dim/P"/>
</dbReference>
<dbReference type="InterPro" id="IPR036890">
    <property type="entry name" value="HATPase_C_sf"/>
</dbReference>
<dbReference type="Pfam" id="PF02518">
    <property type="entry name" value="HATPase_c"/>
    <property type="match status" value="1"/>
</dbReference>
<proteinExistence type="predicted"/>
<dbReference type="EMBL" id="BKAJ01000193">
    <property type="protein sequence ID" value="GEP60981.1"/>
    <property type="molecule type" value="Genomic_DNA"/>
</dbReference>
<organism evidence="2 3">
    <name type="scientific">Reyranella soli</name>
    <dbReference type="NCBI Taxonomy" id="1230389"/>
    <lineage>
        <taxon>Bacteria</taxon>
        <taxon>Pseudomonadati</taxon>
        <taxon>Pseudomonadota</taxon>
        <taxon>Alphaproteobacteria</taxon>
        <taxon>Hyphomicrobiales</taxon>
        <taxon>Reyranellaceae</taxon>
        <taxon>Reyranella</taxon>
    </lineage>
</organism>
<keyword evidence="3" id="KW-1185">Reference proteome</keyword>
<evidence type="ECO:0000259" key="1">
    <source>
        <dbReference type="SMART" id="SM00387"/>
    </source>
</evidence>
<dbReference type="InterPro" id="IPR003594">
    <property type="entry name" value="HATPase_dom"/>
</dbReference>
<dbReference type="PANTHER" id="PTHR43065:SF23">
    <property type="entry name" value="SENSOR HISTIDINE KINASE PDTAS"/>
    <property type="match status" value="1"/>
</dbReference>
<feature type="domain" description="Histidine kinase/HSP90-like ATPase" evidence="1">
    <location>
        <begin position="167"/>
        <end position="259"/>
    </location>
</feature>
<comment type="caution">
    <text evidence="2">The sequence shown here is derived from an EMBL/GenBank/DDBJ whole genome shotgun (WGS) entry which is preliminary data.</text>
</comment>
<dbReference type="AlphaFoldDB" id="A0A512NPV5"/>
<dbReference type="Pfam" id="PF07568">
    <property type="entry name" value="HisKA_2"/>
    <property type="match status" value="1"/>
</dbReference>
<protein>
    <recommendedName>
        <fullName evidence="1">Histidine kinase/HSP90-like ATPase domain-containing protein</fullName>
    </recommendedName>
</protein>
<dbReference type="Gene3D" id="3.30.450.20">
    <property type="entry name" value="PAS domain"/>
    <property type="match status" value="1"/>
</dbReference>
<evidence type="ECO:0000313" key="3">
    <source>
        <dbReference type="Proteomes" id="UP000321058"/>
    </source>
</evidence>
<dbReference type="Proteomes" id="UP000321058">
    <property type="component" value="Unassembled WGS sequence"/>
</dbReference>
<evidence type="ECO:0000313" key="2">
    <source>
        <dbReference type="EMBL" id="GEP60981.1"/>
    </source>
</evidence>
<gene>
    <name evidence="2" type="ORF">RSO01_81470</name>
</gene>
<dbReference type="SMART" id="SM00387">
    <property type="entry name" value="HATPase_c"/>
    <property type="match status" value="1"/>
</dbReference>
<dbReference type="PANTHER" id="PTHR43065">
    <property type="entry name" value="SENSOR HISTIDINE KINASE"/>
    <property type="match status" value="1"/>
</dbReference>
<reference evidence="2 3" key="1">
    <citation type="submission" date="2019-07" db="EMBL/GenBank/DDBJ databases">
        <title>Whole genome shotgun sequence of Reyranella soli NBRC 108950.</title>
        <authorList>
            <person name="Hosoyama A."/>
            <person name="Uohara A."/>
            <person name="Ohji S."/>
            <person name="Ichikawa N."/>
        </authorList>
    </citation>
    <scope>NUCLEOTIDE SEQUENCE [LARGE SCALE GENOMIC DNA]</scope>
    <source>
        <strain evidence="2 3">NBRC 108950</strain>
    </source>
</reference>
<accession>A0A512NPV5</accession>
<dbReference type="Gene3D" id="3.30.565.10">
    <property type="entry name" value="Histidine kinase-like ATPase, C-terminal domain"/>
    <property type="match status" value="1"/>
</dbReference>
<sequence>MPLGTVPLSARVSSLLGFADTERRTAASYERELAEHRVTESELRKAVARDEVLLRQKDNSIRQQKMLTEECHHRLLNNLQMIVALLSLQSRREANAEAASRLSIAADRVQAIAGLHHHLHSMDGTPTVDFKPYLDRLCRDHSTMSMSEERPDQFLVVEAIELRLPTTIGIPLSLIVNELITNALKHGKGRITVTLAPAGKGHALSVSNDGSELPEGFDPRACKGLGMSLVSSLAEQIGGELRIDRGDAGDCTRFSVLFA</sequence>